<dbReference type="InterPro" id="IPR016117">
    <property type="entry name" value="ArgJ-like_dom_sf"/>
</dbReference>
<evidence type="ECO:0000256" key="6">
    <source>
        <dbReference type="HAMAP-Rule" id="MF_01106"/>
    </source>
</evidence>
<gene>
    <name evidence="6 7" type="primary">argJ</name>
    <name evidence="7" type="ORF">P5F74_05645</name>
</gene>
<keyword evidence="6" id="KW-0511">Multifunctional enzyme</keyword>
<dbReference type="Gene3D" id="3.60.70.12">
    <property type="entry name" value="L-amino peptidase D-ALA esterase/amidase"/>
    <property type="match status" value="1"/>
</dbReference>
<dbReference type="InterPro" id="IPR002813">
    <property type="entry name" value="Arg_biosynth_ArgJ"/>
</dbReference>
<dbReference type="NCBIfam" id="NF003802">
    <property type="entry name" value="PRK05388.1"/>
    <property type="match status" value="1"/>
</dbReference>
<evidence type="ECO:0000256" key="4">
    <source>
        <dbReference type="ARBA" id="ARBA00022813"/>
    </source>
</evidence>
<comment type="function">
    <text evidence="6">Catalyzes two activities which are involved in the cyclic version of arginine biosynthesis: the synthesis of N-acetylglutamate from glutamate and acetyl-CoA as the acetyl donor, and of ornithine by transacetylation between N(2)-acetylornithine and glutamate.</text>
</comment>
<keyword evidence="5 6" id="KW-0012">Acyltransferase</keyword>
<evidence type="ECO:0000256" key="2">
    <source>
        <dbReference type="ARBA" id="ARBA00011475"/>
    </source>
</evidence>
<feature type="site" description="Involved in the stabilization of negative charge on the oxyanion by the formation of the oxyanion hole" evidence="6">
    <location>
        <position position="124"/>
    </location>
</feature>
<feature type="chain" id="PRO_5044931205" description="Arginine biosynthesis bifunctional protein ArgJ alpha chain" evidence="6">
    <location>
        <begin position="1"/>
        <end position="194"/>
    </location>
</feature>
<evidence type="ECO:0000256" key="1">
    <source>
        <dbReference type="ARBA" id="ARBA00006774"/>
    </source>
</evidence>
<feature type="binding site" evidence="6">
    <location>
        <position position="195"/>
    </location>
    <ligand>
        <name>substrate</name>
    </ligand>
</feature>
<comment type="subunit">
    <text evidence="2 6">Heterotetramer of two alpha and two beta chains.</text>
</comment>
<evidence type="ECO:0000313" key="8">
    <source>
        <dbReference type="Proteomes" id="UP001341820"/>
    </source>
</evidence>
<dbReference type="SUPFAM" id="SSF56266">
    <property type="entry name" value="DmpA/ArgJ-like"/>
    <property type="match status" value="1"/>
</dbReference>
<reference evidence="7 8" key="1">
    <citation type="submission" date="2023-03" db="EMBL/GenBank/DDBJ databases">
        <title>Bacillus Genome Sequencing.</title>
        <authorList>
            <person name="Dunlap C."/>
        </authorList>
    </citation>
    <scope>NUCLEOTIDE SEQUENCE [LARGE SCALE GENOMIC DNA]</scope>
    <source>
        <strain evidence="7 8">B-4107</strain>
    </source>
</reference>
<sequence>MILNEQQHEQINIIKNGCIDDVQGFHTAGTHCGLKREKPDLGLIYCSNVAEAAGVFTTNQIQAAPLRLTKSLIETTGTLQAVVVNSGNANACTGKQGMIDAEEMQKCVAEKLNLNETDVAVSSTGLIGEPLPMKKVRTGIKTLSLTESQASFAEAILTTDTTTKEICVEFVIDEQAVRIAGVAKGSGMIHPNMATMLSFLVTDATIQGNELQQLLKDVTNKTFNRITVDGDSSTNDMVLALASNKVQHNQLNQDHPQWAVFQEAFQLCATELAKMIARDGEGATKLIEVQVVGAKSNDEAGIIAKTIVGSDLVKTAVFGKDGNWGRIICAIGYSGCTISPDLIDIAIGPYATLKESEPCGTNDKAITTYMTDEETIVISVNLHVGTGVGKAWGCDLSYDYVRINAGYRT</sequence>
<feature type="binding site" evidence="6">
    <location>
        <position position="158"/>
    </location>
    <ligand>
        <name>substrate</name>
    </ligand>
</feature>
<dbReference type="CDD" id="cd02152">
    <property type="entry name" value="OAT"/>
    <property type="match status" value="1"/>
</dbReference>
<dbReference type="InterPro" id="IPR042195">
    <property type="entry name" value="ArgJ_beta_C"/>
</dbReference>
<dbReference type="EC" id="2.3.1.35" evidence="6"/>
<feature type="binding site" evidence="6">
    <location>
        <position position="281"/>
    </location>
    <ligand>
        <name>substrate</name>
    </ligand>
</feature>
<dbReference type="NCBIfam" id="TIGR00120">
    <property type="entry name" value="ArgJ"/>
    <property type="match status" value="1"/>
</dbReference>
<feature type="active site" description="Nucleophile" evidence="6">
    <location>
        <position position="195"/>
    </location>
</feature>
<keyword evidence="6" id="KW-0028">Amino-acid biosynthesis</keyword>
<comment type="similarity">
    <text evidence="1 6">Belongs to the ArgJ family.</text>
</comment>
<name>A0ABU6NHW8_9BACI</name>
<comment type="catalytic activity">
    <reaction evidence="6">
        <text>N(2)-acetyl-L-ornithine + L-glutamate = N-acetyl-L-glutamate + L-ornithine</text>
        <dbReference type="Rhea" id="RHEA:15349"/>
        <dbReference type="ChEBI" id="CHEBI:29985"/>
        <dbReference type="ChEBI" id="CHEBI:44337"/>
        <dbReference type="ChEBI" id="CHEBI:46911"/>
        <dbReference type="ChEBI" id="CHEBI:57805"/>
        <dbReference type="EC" id="2.3.1.35"/>
    </reaction>
</comment>
<dbReference type="GO" id="GO:0004358">
    <property type="term" value="F:L-glutamate N-acetyltransferase activity, acting on acetyl-L-ornithine as donor"/>
    <property type="evidence" value="ECO:0007669"/>
    <property type="project" value="UniProtKB-EC"/>
</dbReference>
<keyword evidence="4 6" id="KW-0068">Autocatalytic cleavage</keyword>
<keyword evidence="6" id="KW-0963">Cytoplasm</keyword>
<dbReference type="Pfam" id="PF01960">
    <property type="entry name" value="ArgJ"/>
    <property type="match status" value="1"/>
</dbReference>
<proteinExistence type="inferred from homology"/>
<dbReference type="Proteomes" id="UP001341820">
    <property type="component" value="Unassembled WGS sequence"/>
</dbReference>
<feature type="site" description="Cleavage; by autolysis" evidence="6">
    <location>
        <begin position="194"/>
        <end position="195"/>
    </location>
</feature>
<organism evidence="7 8">
    <name type="scientific">Shouchella miscanthi</name>
    <dbReference type="NCBI Taxonomy" id="2598861"/>
    <lineage>
        <taxon>Bacteria</taxon>
        <taxon>Bacillati</taxon>
        <taxon>Bacillota</taxon>
        <taxon>Bacilli</taxon>
        <taxon>Bacillales</taxon>
        <taxon>Bacillaceae</taxon>
        <taxon>Shouchella</taxon>
    </lineage>
</organism>
<dbReference type="PANTHER" id="PTHR23100:SF0">
    <property type="entry name" value="ARGININE BIOSYNTHESIS BIFUNCTIONAL PROTEIN ARGJ, MITOCHONDRIAL"/>
    <property type="match status" value="1"/>
</dbReference>
<dbReference type="Gene3D" id="3.10.20.340">
    <property type="entry name" value="ArgJ beta chain, C-terminal domain"/>
    <property type="match status" value="1"/>
</dbReference>
<comment type="caution">
    <text evidence="7">The sequence shown here is derived from an EMBL/GenBank/DDBJ whole genome shotgun (WGS) entry which is preliminary data.</text>
</comment>
<evidence type="ECO:0000256" key="5">
    <source>
        <dbReference type="ARBA" id="ARBA00023315"/>
    </source>
</evidence>
<comment type="catalytic activity">
    <reaction evidence="6">
        <text>L-glutamate + acetyl-CoA = N-acetyl-L-glutamate + CoA + H(+)</text>
        <dbReference type="Rhea" id="RHEA:24292"/>
        <dbReference type="ChEBI" id="CHEBI:15378"/>
        <dbReference type="ChEBI" id="CHEBI:29985"/>
        <dbReference type="ChEBI" id="CHEBI:44337"/>
        <dbReference type="ChEBI" id="CHEBI:57287"/>
        <dbReference type="ChEBI" id="CHEBI:57288"/>
        <dbReference type="EC" id="2.3.1.1"/>
    </reaction>
</comment>
<evidence type="ECO:0000313" key="7">
    <source>
        <dbReference type="EMBL" id="MED4127612.1"/>
    </source>
</evidence>
<accession>A0ABU6NHW8</accession>
<keyword evidence="8" id="KW-1185">Reference proteome</keyword>
<feature type="binding site" evidence="6">
    <location>
        <position position="184"/>
    </location>
    <ligand>
        <name>substrate</name>
    </ligand>
</feature>
<keyword evidence="3 6" id="KW-0808">Transferase</keyword>
<dbReference type="EC" id="2.3.1.1" evidence="6"/>
<comment type="subcellular location">
    <subcellularLocation>
        <location evidence="6">Cytoplasm</location>
    </subcellularLocation>
</comment>
<comment type="pathway">
    <text evidence="6">Amino-acid biosynthesis; L-arginine biosynthesis; L-ornithine and N-acetyl-L-glutamate from L-glutamate and N(2)-acetyl-L-ornithine (cyclic): step 1/1.</text>
</comment>
<dbReference type="HAMAP" id="MF_01106">
    <property type="entry name" value="ArgJ"/>
    <property type="match status" value="1"/>
</dbReference>
<keyword evidence="6" id="KW-0055">Arginine biosynthesis</keyword>
<feature type="chain" id="PRO_5044931206" description="Arginine biosynthesis bifunctional protein ArgJ beta chain" evidence="6">
    <location>
        <begin position="195"/>
        <end position="409"/>
    </location>
</feature>
<protein>
    <recommendedName>
        <fullName evidence="6">Arginine biosynthesis bifunctional protein ArgJ</fullName>
    </recommendedName>
    <domain>
        <recommendedName>
            <fullName evidence="6">Glutamate N-acetyltransferase</fullName>
            <ecNumber evidence="6">2.3.1.35</ecNumber>
        </recommendedName>
        <alternativeName>
            <fullName evidence="6">Ornithine acetyltransferase</fullName>
            <shortName evidence="6">OATase</shortName>
        </alternativeName>
        <alternativeName>
            <fullName evidence="6">Ornithine transacetylase</fullName>
        </alternativeName>
    </domain>
    <domain>
        <recommendedName>
            <fullName evidence="6">Amino-acid acetyltransferase</fullName>
            <ecNumber evidence="6">2.3.1.1</ecNumber>
        </recommendedName>
        <alternativeName>
            <fullName evidence="6">N-acetylglutamate synthase</fullName>
            <shortName evidence="6">AGSase</shortName>
        </alternativeName>
    </domain>
    <component>
        <recommendedName>
            <fullName evidence="6">Arginine biosynthesis bifunctional protein ArgJ alpha chain</fullName>
        </recommendedName>
    </component>
    <component>
        <recommendedName>
            <fullName evidence="6">Arginine biosynthesis bifunctional protein ArgJ beta chain</fullName>
        </recommendedName>
    </component>
</protein>
<feature type="binding site" evidence="6">
    <location>
        <position position="409"/>
    </location>
    <ligand>
        <name>substrate</name>
    </ligand>
</feature>
<dbReference type="PANTHER" id="PTHR23100">
    <property type="entry name" value="ARGININE BIOSYNTHESIS BIFUNCTIONAL PROTEIN ARGJ"/>
    <property type="match status" value="1"/>
</dbReference>
<dbReference type="Gene3D" id="3.30.2330.10">
    <property type="entry name" value="arginine biosynthesis bifunctional protein suprefamily"/>
    <property type="match status" value="1"/>
</dbReference>
<evidence type="ECO:0000256" key="3">
    <source>
        <dbReference type="ARBA" id="ARBA00022679"/>
    </source>
</evidence>
<feature type="binding site" evidence="6">
    <location>
        <position position="404"/>
    </location>
    <ligand>
        <name>substrate</name>
    </ligand>
</feature>
<comment type="pathway">
    <text evidence="6">Amino-acid biosynthesis; L-arginine biosynthesis; N(2)-acetyl-L-ornithine from L-glutamate: step 1/4.</text>
</comment>
<feature type="site" description="Involved in the stabilization of negative charge on the oxyanion by the formation of the oxyanion hole" evidence="6">
    <location>
        <position position="125"/>
    </location>
</feature>
<dbReference type="EMBL" id="JAROAS010000006">
    <property type="protein sequence ID" value="MED4127612.1"/>
    <property type="molecule type" value="Genomic_DNA"/>
</dbReference>